<name>A0A147HTH7_9SPHN</name>
<accession>A0A147HTH7</accession>
<comment type="caution">
    <text evidence="1">The sequence shown here is derived from an EMBL/GenBank/DDBJ whole genome shotgun (WGS) entry which is preliminary data.</text>
</comment>
<dbReference type="EMBL" id="LDTD01000121">
    <property type="protein sequence ID" value="KTT68178.1"/>
    <property type="molecule type" value="Genomic_DNA"/>
</dbReference>
<reference evidence="1 2" key="1">
    <citation type="journal article" date="2016" name="Front. Microbiol.">
        <title>Genomic Resource of Rice Seed Associated Bacteria.</title>
        <authorList>
            <person name="Midha S."/>
            <person name="Bansal K."/>
            <person name="Sharma S."/>
            <person name="Kumar N."/>
            <person name="Patil P.P."/>
            <person name="Chaudhry V."/>
            <person name="Patil P.B."/>
        </authorList>
    </citation>
    <scope>NUCLEOTIDE SEQUENCE [LARGE SCALE GENOMIC DNA]</scope>
    <source>
        <strain evidence="1 2">NS319</strain>
    </source>
</reference>
<dbReference type="AlphaFoldDB" id="A0A147HTH7"/>
<dbReference type="Proteomes" id="UP000072867">
    <property type="component" value="Unassembled WGS sequence"/>
</dbReference>
<organism evidence="1 2">
    <name type="scientific">Sphingomonas sanguinis</name>
    <dbReference type="NCBI Taxonomy" id="33051"/>
    <lineage>
        <taxon>Bacteria</taxon>
        <taxon>Pseudomonadati</taxon>
        <taxon>Pseudomonadota</taxon>
        <taxon>Alphaproteobacteria</taxon>
        <taxon>Sphingomonadales</taxon>
        <taxon>Sphingomonadaceae</taxon>
        <taxon>Sphingomonas</taxon>
    </lineage>
</organism>
<protein>
    <submittedName>
        <fullName evidence="1">Uncharacterized protein</fullName>
    </submittedName>
</protein>
<gene>
    <name evidence="1" type="ORF">NS319_15195</name>
</gene>
<evidence type="ECO:0000313" key="2">
    <source>
        <dbReference type="Proteomes" id="UP000072867"/>
    </source>
</evidence>
<sequence>MVKTLTDARLPFVANDELAAFQRHPHICSAALQRIGFGRTFGPFARWIDNGTQSTGITSSYRAGRWGRRIRTP</sequence>
<proteinExistence type="predicted"/>
<evidence type="ECO:0000313" key="1">
    <source>
        <dbReference type="EMBL" id="KTT68178.1"/>
    </source>
</evidence>